<reference evidence="2" key="2">
    <citation type="journal article" date="2015" name="Data Brief">
        <title>Shoot transcriptome of the giant reed, Arundo donax.</title>
        <authorList>
            <person name="Barrero R.A."/>
            <person name="Guerrero F.D."/>
            <person name="Moolhuijzen P."/>
            <person name="Goolsby J.A."/>
            <person name="Tidwell J."/>
            <person name="Bellgard S.E."/>
            <person name="Bellgard M.I."/>
        </authorList>
    </citation>
    <scope>NUCLEOTIDE SEQUENCE</scope>
    <source>
        <tissue evidence="2">Shoot tissue taken approximately 20 cm above the soil surface</tissue>
    </source>
</reference>
<organism evidence="2">
    <name type="scientific">Arundo donax</name>
    <name type="common">Giant reed</name>
    <name type="synonym">Donax arundinaceus</name>
    <dbReference type="NCBI Taxonomy" id="35708"/>
    <lineage>
        <taxon>Eukaryota</taxon>
        <taxon>Viridiplantae</taxon>
        <taxon>Streptophyta</taxon>
        <taxon>Embryophyta</taxon>
        <taxon>Tracheophyta</taxon>
        <taxon>Spermatophyta</taxon>
        <taxon>Magnoliopsida</taxon>
        <taxon>Liliopsida</taxon>
        <taxon>Poales</taxon>
        <taxon>Poaceae</taxon>
        <taxon>PACMAD clade</taxon>
        <taxon>Arundinoideae</taxon>
        <taxon>Arundineae</taxon>
        <taxon>Arundo</taxon>
    </lineage>
</organism>
<dbReference type="EMBL" id="GBRH01173549">
    <property type="protein sequence ID" value="JAE24347.1"/>
    <property type="molecule type" value="Transcribed_RNA"/>
</dbReference>
<evidence type="ECO:0000256" key="1">
    <source>
        <dbReference type="SAM" id="MobiDB-lite"/>
    </source>
</evidence>
<accession>A0A0A9GIN8</accession>
<sequence length="245" mass="26248">MPTPLSPLHDLGSFEADHETADAIVQLAQSIGGESGRRFKASSAEVSDLGEQAIGGTSGQNLSKIEANDMTRVGSCGMAMADIFDDDDDDIYVDDEDMSLAATFEDVGVLNQTTEERVYPEPARGDEGLVSVSNLDLPAAAPRSPVENLSAKADQDLGGGPVEGVPRRTDQYLVALSILGLAAKTDEAATLRPPKKTKVKVGFLSVMVFVWLLLVDSRLPNLAWRQAKGAKRSLAKLIPFMRCRM</sequence>
<evidence type="ECO:0000313" key="2">
    <source>
        <dbReference type="EMBL" id="JAE24347.1"/>
    </source>
</evidence>
<reference evidence="2" key="1">
    <citation type="submission" date="2014-09" db="EMBL/GenBank/DDBJ databases">
        <authorList>
            <person name="Magalhaes I.L.F."/>
            <person name="Oliveira U."/>
            <person name="Santos F.R."/>
            <person name="Vidigal T.H.D.A."/>
            <person name="Brescovit A.D."/>
            <person name="Santos A.J."/>
        </authorList>
    </citation>
    <scope>NUCLEOTIDE SEQUENCE</scope>
    <source>
        <tissue evidence="2">Shoot tissue taken approximately 20 cm above the soil surface</tissue>
    </source>
</reference>
<proteinExistence type="predicted"/>
<protein>
    <submittedName>
        <fullName evidence="2">Uncharacterized protein</fullName>
    </submittedName>
</protein>
<name>A0A0A9GIN8_ARUDO</name>
<feature type="region of interest" description="Disordered" evidence="1">
    <location>
        <begin position="141"/>
        <end position="162"/>
    </location>
</feature>
<dbReference type="AlphaFoldDB" id="A0A0A9GIN8"/>